<dbReference type="PANTHER" id="PTHR23402:SF1">
    <property type="entry name" value="PYROGLUTAMYL-PEPTIDASE I"/>
    <property type="match status" value="1"/>
</dbReference>
<dbReference type="AlphaFoldDB" id="A0AAF3J3Q7"/>
<dbReference type="Proteomes" id="UP000887575">
    <property type="component" value="Unassembled WGS sequence"/>
</dbReference>
<dbReference type="GO" id="GO:0005829">
    <property type="term" value="C:cytosol"/>
    <property type="evidence" value="ECO:0007669"/>
    <property type="project" value="InterPro"/>
</dbReference>
<proteinExistence type="inferred from homology"/>
<comment type="similarity">
    <text evidence="1">Belongs to the peptidase C15 family.</text>
</comment>
<keyword evidence="2" id="KW-0963">Cytoplasm</keyword>
<accession>A0AAF3J3Q7</accession>
<dbReference type="Gene3D" id="3.40.630.20">
    <property type="entry name" value="Peptidase C15, pyroglutamyl peptidase I-like"/>
    <property type="match status" value="1"/>
</dbReference>
<evidence type="ECO:0000313" key="6">
    <source>
        <dbReference type="Proteomes" id="UP000887575"/>
    </source>
</evidence>
<dbReference type="PANTHER" id="PTHR23402">
    <property type="entry name" value="PROTEASE FAMILY C15 PYROGLUTAMYL-PEPTIDASE I-RELATED"/>
    <property type="match status" value="1"/>
</dbReference>
<evidence type="ECO:0000256" key="5">
    <source>
        <dbReference type="ARBA" id="ARBA00022807"/>
    </source>
</evidence>
<evidence type="ECO:0000256" key="3">
    <source>
        <dbReference type="ARBA" id="ARBA00022670"/>
    </source>
</evidence>
<name>A0AAF3J3Q7_9BILA</name>
<sequence>MKSVVVTGFGPFGPYASNPSTEVVKNLGKVGLSGVDDVNLITDLMAVDYDEVDKKVHAYWNDHCPDLIVHVGVHGVLKTIKLEQQSTGDGYCRADVCGKVPTENKAPNLEKNDTTMISSIDCVEIANRVAKEMAQKCSTLKVEPSYDPGQYLCAFSFYISLCHDKSKALFVHIPEFDDEITLEIITEALQLIIKEIIVEKEQKTVV</sequence>
<dbReference type="GO" id="GO:0006508">
    <property type="term" value="P:proteolysis"/>
    <property type="evidence" value="ECO:0007669"/>
    <property type="project" value="UniProtKB-KW"/>
</dbReference>
<keyword evidence="6" id="KW-1185">Reference proteome</keyword>
<reference evidence="7" key="1">
    <citation type="submission" date="2024-02" db="UniProtKB">
        <authorList>
            <consortium name="WormBaseParasite"/>
        </authorList>
    </citation>
    <scope>IDENTIFICATION</scope>
</reference>
<keyword evidence="4" id="KW-0378">Hydrolase</keyword>
<keyword evidence="5" id="KW-0788">Thiol protease</keyword>
<dbReference type="GO" id="GO:0016920">
    <property type="term" value="F:pyroglutamyl-peptidase activity"/>
    <property type="evidence" value="ECO:0007669"/>
    <property type="project" value="InterPro"/>
</dbReference>
<dbReference type="InterPro" id="IPR036440">
    <property type="entry name" value="Peptidase_C15-like_sf"/>
</dbReference>
<dbReference type="Pfam" id="PF06162">
    <property type="entry name" value="PgaPase_1"/>
    <property type="match status" value="1"/>
</dbReference>
<organism evidence="6 7">
    <name type="scientific">Mesorhabditis belari</name>
    <dbReference type="NCBI Taxonomy" id="2138241"/>
    <lineage>
        <taxon>Eukaryota</taxon>
        <taxon>Metazoa</taxon>
        <taxon>Ecdysozoa</taxon>
        <taxon>Nematoda</taxon>
        <taxon>Chromadorea</taxon>
        <taxon>Rhabditida</taxon>
        <taxon>Rhabditina</taxon>
        <taxon>Rhabditomorpha</taxon>
        <taxon>Rhabditoidea</taxon>
        <taxon>Rhabditidae</taxon>
        <taxon>Mesorhabditinae</taxon>
        <taxon>Mesorhabditis</taxon>
    </lineage>
</organism>
<dbReference type="InterPro" id="IPR010381">
    <property type="entry name" value="PgaPase_1"/>
</dbReference>
<keyword evidence="3" id="KW-0645">Protease</keyword>
<dbReference type="SUPFAM" id="SSF53182">
    <property type="entry name" value="Pyrrolidone carboxyl peptidase (pyroglutamate aminopeptidase)"/>
    <property type="match status" value="1"/>
</dbReference>
<evidence type="ECO:0000256" key="1">
    <source>
        <dbReference type="ARBA" id="ARBA00006641"/>
    </source>
</evidence>
<evidence type="ECO:0000313" key="7">
    <source>
        <dbReference type="WBParaSite" id="MBELARI_LOCUS14302"/>
    </source>
</evidence>
<evidence type="ECO:0000256" key="4">
    <source>
        <dbReference type="ARBA" id="ARBA00022801"/>
    </source>
</evidence>
<dbReference type="InterPro" id="IPR000816">
    <property type="entry name" value="Peptidase_C15"/>
</dbReference>
<dbReference type="InterPro" id="IPR016125">
    <property type="entry name" value="Peptidase_C15-like"/>
</dbReference>
<dbReference type="PRINTS" id="PR00706">
    <property type="entry name" value="PYROGLUPTASE"/>
</dbReference>
<protein>
    <submittedName>
        <fullName evidence="7">Pyroglutamyl-peptidase I</fullName>
    </submittedName>
</protein>
<dbReference type="WBParaSite" id="MBELARI_LOCUS14302">
    <property type="protein sequence ID" value="MBELARI_LOCUS14302"/>
    <property type="gene ID" value="MBELARI_LOCUS14302"/>
</dbReference>
<evidence type="ECO:0000256" key="2">
    <source>
        <dbReference type="ARBA" id="ARBA00022490"/>
    </source>
</evidence>